<name>A0A7X0RS39_9BACL</name>
<organism evidence="1 2">
    <name type="scientific">Cohnella nanjingensis</name>
    <dbReference type="NCBI Taxonomy" id="1387779"/>
    <lineage>
        <taxon>Bacteria</taxon>
        <taxon>Bacillati</taxon>
        <taxon>Bacillota</taxon>
        <taxon>Bacilli</taxon>
        <taxon>Bacillales</taxon>
        <taxon>Paenibacillaceae</taxon>
        <taxon>Cohnella</taxon>
    </lineage>
</organism>
<keyword evidence="2" id="KW-1185">Reference proteome</keyword>
<dbReference type="Proteomes" id="UP000547209">
    <property type="component" value="Unassembled WGS sequence"/>
</dbReference>
<accession>A0A7X0RS39</accession>
<evidence type="ECO:0000313" key="2">
    <source>
        <dbReference type="Proteomes" id="UP000547209"/>
    </source>
</evidence>
<reference evidence="1 2" key="1">
    <citation type="submission" date="2020-08" db="EMBL/GenBank/DDBJ databases">
        <title>Cohnella phylogeny.</title>
        <authorList>
            <person name="Dunlap C."/>
        </authorList>
    </citation>
    <scope>NUCLEOTIDE SEQUENCE [LARGE SCALE GENOMIC DNA]</scope>
    <source>
        <strain evidence="1 2">DSM 28246</strain>
    </source>
</reference>
<proteinExistence type="predicted"/>
<dbReference type="AlphaFoldDB" id="A0A7X0RS39"/>
<evidence type="ECO:0000313" key="1">
    <source>
        <dbReference type="EMBL" id="MBB6672647.1"/>
    </source>
</evidence>
<dbReference type="EMBL" id="JACJVP010000029">
    <property type="protein sequence ID" value="MBB6672647.1"/>
    <property type="molecule type" value="Genomic_DNA"/>
</dbReference>
<gene>
    <name evidence="1" type="ORF">H7C19_18355</name>
</gene>
<sequence length="48" mass="4906">MRQILITVMLILTVVAIYTAVVGGDGGMRAQIRSSGSGMAGAISRVSP</sequence>
<protein>
    <submittedName>
        <fullName evidence="1">Uncharacterized protein</fullName>
    </submittedName>
</protein>
<dbReference type="RefSeq" id="WP_185144166.1">
    <property type="nucleotide sequence ID" value="NZ_JACJVP010000029.1"/>
</dbReference>
<comment type="caution">
    <text evidence="1">The sequence shown here is derived from an EMBL/GenBank/DDBJ whole genome shotgun (WGS) entry which is preliminary data.</text>
</comment>